<protein>
    <submittedName>
        <fullName evidence="1">Uncharacterized protein</fullName>
    </submittedName>
</protein>
<dbReference type="Proteomes" id="UP000178319">
    <property type="component" value="Unassembled WGS sequence"/>
</dbReference>
<organism evidence="1 2">
    <name type="scientific">Candidatus Blackburnbacteria bacterium RIFCSPHIGHO2_02_FULL_44_20</name>
    <dbReference type="NCBI Taxonomy" id="1797516"/>
    <lineage>
        <taxon>Bacteria</taxon>
        <taxon>Candidatus Blackburniibacteriota</taxon>
    </lineage>
</organism>
<evidence type="ECO:0000313" key="1">
    <source>
        <dbReference type="EMBL" id="OGY11378.1"/>
    </source>
</evidence>
<dbReference type="EMBL" id="MHBZ01000019">
    <property type="protein sequence ID" value="OGY11378.1"/>
    <property type="molecule type" value="Genomic_DNA"/>
</dbReference>
<reference evidence="1 2" key="1">
    <citation type="journal article" date="2016" name="Nat. Commun.">
        <title>Thousands of microbial genomes shed light on interconnected biogeochemical processes in an aquifer system.</title>
        <authorList>
            <person name="Anantharaman K."/>
            <person name="Brown C.T."/>
            <person name="Hug L.A."/>
            <person name="Sharon I."/>
            <person name="Castelle C.J."/>
            <person name="Probst A.J."/>
            <person name="Thomas B.C."/>
            <person name="Singh A."/>
            <person name="Wilkins M.J."/>
            <person name="Karaoz U."/>
            <person name="Brodie E.L."/>
            <person name="Williams K.H."/>
            <person name="Hubbard S.S."/>
            <person name="Banfield J.F."/>
        </authorList>
    </citation>
    <scope>NUCLEOTIDE SEQUENCE [LARGE SCALE GENOMIC DNA]</scope>
</reference>
<name>A0A1G1V7D8_9BACT</name>
<comment type="caution">
    <text evidence="1">The sequence shown here is derived from an EMBL/GenBank/DDBJ whole genome shotgun (WGS) entry which is preliminary data.</text>
</comment>
<proteinExistence type="predicted"/>
<evidence type="ECO:0000313" key="2">
    <source>
        <dbReference type="Proteomes" id="UP000178319"/>
    </source>
</evidence>
<sequence>MARSKRELLQIIRGDITHAIQEAYTLAYVGLGGMTEVVERDVEFHRANYDGLSPYLADFNTPVELLMGTREIVSMGRHNEEEVHLDTFTLKTPRGTFTLLAVNGIIECVVTPTTQRQWDRERRVRTREWIEDLETHQDLYGKRRPIY</sequence>
<accession>A0A1G1V7D8</accession>
<gene>
    <name evidence="1" type="ORF">A3D26_02650</name>
</gene>
<dbReference type="AlphaFoldDB" id="A0A1G1V7D8"/>